<feature type="chain" id="PRO_5040312536" description="Gamma-interferon-inducible lysosomal thiol reductase" evidence="3">
    <location>
        <begin position="25"/>
        <end position="187"/>
    </location>
</feature>
<evidence type="ECO:0008006" key="6">
    <source>
        <dbReference type="Google" id="ProtNLM"/>
    </source>
</evidence>
<evidence type="ECO:0000313" key="5">
    <source>
        <dbReference type="Proteomes" id="UP001141552"/>
    </source>
</evidence>
<dbReference type="OrthoDB" id="958254at2759"/>
<keyword evidence="2" id="KW-0325">Glycoprotein</keyword>
<feature type="signal peptide" evidence="3">
    <location>
        <begin position="1"/>
        <end position="24"/>
    </location>
</feature>
<dbReference type="PANTHER" id="PTHR13234:SF64">
    <property type="entry name" value="SAPOSIN A-TYPE DOMAIN-CONTAINING PROTEIN"/>
    <property type="match status" value="1"/>
</dbReference>
<evidence type="ECO:0000313" key="4">
    <source>
        <dbReference type="EMBL" id="KAJ4842354.1"/>
    </source>
</evidence>
<dbReference type="PANTHER" id="PTHR13234">
    <property type="entry name" value="GAMMA-INTERFERON INDUCIBLE LYSOSOMAL THIOL REDUCTASE GILT"/>
    <property type="match status" value="1"/>
</dbReference>
<keyword evidence="3" id="KW-0732">Signal</keyword>
<sequence length="187" mass="20742">MAAYQFLCLLLTTLLLSVVSPSYSTSYYTFAEPVTPKLASVPGYPPKIATNSKKVELSLYYETLCPYSRDFIVGPLANATHSDLMTITNLRLIPWGNAILQNSTIICQHGEDECYLNIIHACAIHTWPDVTTHFNFIQCSENRSSQISPKLGAEATWKDCAKQLGNFITGPLADAFDNDLMTIANLR</sequence>
<name>A0A9Q0JHY6_9ROSI</name>
<evidence type="ECO:0000256" key="3">
    <source>
        <dbReference type="SAM" id="SignalP"/>
    </source>
</evidence>
<proteinExistence type="inferred from homology"/>
<dbReference type="GO" id="GO:0016671">
    <property type="term" value="F:oxidoreductase activity, acting on a sulfur group of donors, disulfide as acceptor"/>
    <property type="evidence" value="ECO:0007669"/>
    <property type="project" value="InterPro"/>
</dbReference>
<keyword evidence="5" id="KW-1185">Reference proteome</keyword>
<dbReference type="InterPro" id="IPR004911">
    <property type="entry name" value="Interferon-induced_GILT"/>
</dbReference>
<feature type="non-terminal residue" evidence="4">
    <location>
        <position position="1"/>
    </location>
</feature>
<dbReference type="EMBL" id="JAKUCV010002510">
    <property type="protein sequence ID" value="KAJ4842354.1"/>
    <property type="molecule type" value="Genomic_DNA"/>
</dbReference>
<comment type="similarity">
    <text evidence="1">Belongs to the GILT family.</text>
</comment>
<comment type="caution">
    <text evidence="4">The sequence shown here is derived from an EMBL/GenBank/DDBJ whole genome shotgun (WGS) entry which is preliminary data.</text>
</comment>
<gene>
    <name evidence="4" type="ORF">Tsubulata_036759</name>
</gene>
<accession>A0A9Q0JHY6</accession>
<dbReference type="Pfam" id="PF03227">
    <property type="entry name" value="GILT"/>
    <property type="match status" value="1"/>
</dbReference>
<dbReference type="Proteomes" id="UP001141552">
    <property type="component" value="Unassembled WGS sequence"/>
</dbReference>
<dbReference type="AlphaFoldDB" id="A0A9Q0JHY6"/>
<organism evidence="4 5">
    <name type="scientific">Turnera subulata</name>
    <dbReference type="NCBI Taxonomy" id="218843"/>
    <lineage>
        <taxon>Eukaryota</taxon>
        <taxon>Viridiplantae</taxon>
        <taxon>Streptophyta</taxon>
        <taxon>Embryophyta</taxon>
        <taxon>Tracheophyta</taxon>
        <taxon>Spermatophyta</taxon>
        <taxon>Magnoliopsida</taxon>
        <taxon>eudicotyledons</taxon>
        <taxon>Gunneridae</taxon>
        <taxon>Pentapetalae</taxon>
        <taxon>rosids</taxon>
        <taxon>fabids</taxon>
        <taxon>Malpighiales</taxon>
        <taxon>Passifloraceae</taxon>
        <taxon>Turnera</taxon>
    </lineage>
</organism>
<evidence type="ECO:0000256" key="2">
    <source>
        <dbReference type="ARBA" id="ARBA00023180"/>
    </source>
</evidence>
<reference evidence="4" key="1">
    <citation type="submission" date="2022-02" db="EMBL/GenBank/DDBJ databases">
        <authorList>
            <person name="Henning P.M."/>
            <person name="McCubbin A.G."/>
            <person name="Shore J.S."/>
        </authorList>
    </citation>
    <scope>NUCLEOTIDE SEQUENCE</scope>
    <source>
        <strain evidence="4">F60SS</strain>
        <tissue evidence="4">Leaves</tissue>
    </source>
</reference>
<evidence type="ECO:0000256" key="1">
    <source>
        <dbReference type="ARBA" id="ARBA00005679"/>
    </source>
</evidence>
<protein>
    <recommendedName>
        <fullName evidence="6">Gamma-interferon-inducible lysosomal thiol reductase</fullName>
    </recommendedName>
</protein>
<reference evidence="4" key="2">
    <citation type="journal article" date="2023" name="Plants (Basel)">
        <title>Annotation of the Turnera subulata (Passifloraceae) Draft Genome Reveals the S-Locus Evolved after the Divergence of Turneroideae from Passifloroideae in a Stepwise Manner.</title>
        <authorList>
            <person name="Henning P.M."/>
            <person name="Roalson E.H."/>
            <person name="Mir W."/>
            <person name="McCubbin A.G."/>
            <person name="Shore J.S."/>
        </authorList>
    </citation>
    <scope>NUCLEOTIDE SEQUENCE</scope>
    <source>
        <strain evidence="4">F60SS</strain>
    </source>
</reference>